<evidence type="ECO:0008006" key="5">
    <source>
        <dbReference type="Google" id="ProtNLM"/>
    </source>
</evidence>
<sequence>MGNTASLPSDLSQVQPVKYQIAIDFGTSHSGFSMPLPELSDALTSGTSISDIGDVQRLNLTRCVKYKSSWPGSTASYPKTRTALLYHNSGRIIAWGNEACTRYLEMCSADQANHIFIDKFKLLLDTTNKIPNTGMERLKARFNKTPVDVISDYLREMAGTIREFIEEPNPNEKWNPNHTRWCLTVPAMWSDVAKLKMRDAMFKAGLIQTLNSDRLEFCSEPMAGLIHETITVDSMSTIHKDDPVLIVDLGGGTVDLTVMRMCDNGFQELVEGSGATCGSTLLDTAFIAMFKEAIGAGAYQRIISNKPQHESTIRSSWEFCKLAFTGTEPNFRTKIQVPAPLERARVREDLDPVPGTGGAYFDEGDFYITYETMELLYAPIVDNVHELVRRMIRECKEAGVDLRHIYCVGGFSQSRYLINMLRRRLMEQYAKKVIVSPNGSSAVVLGAIVFALRPNLLLHQIARVTYGTTVRTTYSESRFGPRAAVRARLENDEDGEWIRGVFSVIIRRRDKLVPGTVVATKVYWPSSSSQQKVVIDILVSTDCPKFADEGGCRQIGSIDVAVTPCQSSSKRDSVKVTVTMQPSGLLFSAINQRTQAYTQCHINLYE</sequence>
<dbReference type="Gene3D" id="3.90.640.10">
    <property type="entry name" value="Actin, Chain A, domain 4"/>
    <property type="match status" value="1"/>
</dbReference>
<dbReference type="InterPro" id="IPR018181">
    <property type="entry name" value="Heat_shock_70_CS"/>
</dbReference>
<dbReference type="PANTHER" id="PTHR14187:SF5">
    <property type="entry name" value="HEAT SHOCK 70 KDA PROTEIN 12A"/>
    <property type="match status" value="1"/>
</dbReference>
<dbReference type="Pfam" id="PF00012">
    <property type="entry name" value="HSP70"/>
    <property type="match status" value="1"/>
</dbReference>
<evidence type="ECO:0000256" key="2">
    <source>
        <dbReference type="ARBA" id="ARBA00022840"/>
    </source>
</evidence>
<keyword evidence="2" id="KW-0067">ATP-binding</keyword>
<accession>A0A0L0SZT1</accession>
<dbReference type="PROSITE" id="PS00329">
    <property type="entry name" value="HSP70_2"/>
    <property type="match status" value="1"/>
</dbReference>
<keyword evidence="4" id="KW-1185">Reference proteome</keyword>
<dbReference type="eggNOG" id="KOG0101">
    <property type="taxonomic scope" value="Eukaryota"/>
</dbReference>
<dbReference type="OMA" id="YAFAFRN"/>
<organism evidence="3 4">
    <name type="scientific">Allomyces macrogynus (strain ATCC 38327)</name>
    <name type="common">Allomyces javanicus var. macrogynus</name>
    <dbReference type="NCBI Taxonomy" id="578462"/>
    <lineage>
        <taxon>Eukaryota</taxon>
        <taxon>Fungi</taxon>
        <taxon>Fungi incertae sedis</taxon>
        <taxon>Blastocladiomycota</taxon>
        <taxon>Blastocladiomycetes</taxon>
        <taxon>Blastocladiales</taxon>
        <taxon>Blastocladiaceae</taxon>
        <taxon>Allomyces</taxon>
    </lineage>
</organism>
<dbReference type="GO" id="GO:0140662">
    <property type="term" value="F:ATP-dependent protein folding chaperone"/>
    <property type="evidence" value="ECO:0007669"/>
    <property type="project" value="InterPro"/>
</dbReference>
<dbReference type="Gene3D" id="3.30.420.40">
    <property type="match status" value="2"/>
</dbReference>
<dbReference type="InterPro" id="IPR043129">
    <property type="entry name" value="ATPase_NBD"/>
</dbReference>
<evidence type="ECO:0000313" key="4">
    <source>
        <dbReference type="Proteomes" id="UP000054350"/>
    </source>
</evidence>
<evidence type="ECO:0000256" key="1">
    <source>
        <dbReference type="ARBA" id="ARBA00022741"/>
    </source>
</evidence>
<reference evidence="4" key="2">
    <citation type="submission" date="2009-11" db="EMBL/GenBank/DDBJ databases">
        <title>The Genome Sequence of Allomyces macrogynus strain ATCC 38327.</title>
        <authorList>
            <consortium name="The Broad Institute Genome Sequencing Platform"/>
            <person name="Russ C."/>
            <person name="Cuomo C."/>
            <person name="Shea T."/>
            <person name="Young S.K."/>
            <person name="Zeng Q."/>
            <person name="Koehrsen M."/>
            <person name="Haas B."/>
            <person name="Borodovsky M."/>
            <person name="Guigo R."/>
            <person name="Alvarado L."/>
            <person name="Berlin A."/>
            <person name="Borenstein D."/>
            <person name="Chen Z."/>
            <person name="Engels R."/>
            <person name="Freedman E."/>
            <person name="Gellesch M."/>
            <person name="Goldberg J."/>
            <person name="Griggs A."/>
            <person name="Gujja S."/>
            <person name="Heiman D."/>
            <person name="Hepburn T."/>
            <person name="Howarth C."/>
            <person name="Jen D."/>
            <person name="Larson L."/>
            <person name="Lewis B."/>
            <person name="Mehta T."/>
            <person name="Park D."/>
            <person name="Pearson M."/>
            <person name="Roberts A."/>
            <person name="Saif S."/>
            <person name="Shenoy N."/>
            <person name="Sisk P."/>
            <person name="Stolte C."/>
            <person name="Sykes S."/>
            <person name="Walk T."/>
            <person name="White J."/>
            <person name="Yandava C."/>
            <person name="Burger G."/>
            <person name="Gray M.W."/>
            <person name="Holland P.W.H."/>
            <person name="King N."/>
            <person name="Lang F.B.F."/>
            <person name="Roger A.J."/>
            <person name="Ruiz-Trillo I."/>
            <person name="Lander E."/>
            <person name="Nusbaum C."/>
        </authorList>
    </citation>
    <scope>NUCLEOTIDE SEQUENCE [LARGE SCALE GENOMIC DNA]</scope>
    <source>
        <strain evidence="4">ATCC 38327</strain>
    </source>
</reference>
<gene>
    <name evidence="3" type="ORF">AMAG_13163</name>
</gene>
<keyword evidence="1" id="KW-0547">Nucleotide-binding</keyword>
<dbReference type="Proteomes" id="UP000054350">
    <property type="component" value="Unassembled WGS sequence"/>
</dbReference>
<protein>
    <recommendedName>
        <fullName evidence="5">Hsp70-like protein</fullName>
    </recommendedName>
</protein>
<dbReference type="VEuPathDB" id="FungiDB:AMAG_13163"/>
<dbReference type="GO" id="GO:0005524">
    <property type="term" value="F:ATP binding"/>
    <property type="evidence" value="ECO:0007669"/>
    <property type="project" value="UniProtKB-KW"/>
</dbReference>
<dbReference type="OrthoDB" id="2963168at2759"/>
<name>A0A0L0SZT1_ALLM3</name>
<dbReference type="PANTHER" id="PTHR14187">
    <property type="entry name" value="ALPHA KINASE/ELONGATION FACTOR 2 KINASE"/>
    <property type="match status" value="1"/>
</dbReference>
<reference evidence="3 4" key="1">
    <citation type="submission" date="2009-11" db="EMBL/GenBank/DDBJ databases">
        <title>Annotation of Allomyces macrogynus ATCC 38327.</title>
        <authorList>
            <consortium name="The Broad Institute Genome Sequencing Platform"/>
            <person name="Russ C."/>
            <person name="Cuomo C."/>
            <person name="Burger G."/>
            <person name="Gray M.W."/>
            <person name="Holland P.W.H."/>
            <person name="King N."/>
            <person name="Lang F.B.F."/>
            <person name="Roger A.J."/>
            <person name="Ruiz-Trillo I."/>
            <person name="Young S.K."/>
            <person name="Zeng Q."/>
            <person name="Gargeya S."/>
            <person name="Fitzgerald M."/>
            <person name="Haas B."/>
            <person name="Abouelleil A."/>
            <person name="Alvarado L."/>
            <person name="Arachchi H.M."/>
            <person name="Berlin A."/>
            <person name="Chapman S.B."/>
            <person name="Gearin G."/>
            <person name="Goldberg J."/>
            <person name="Griggs A."/>
            <person name="Gujja S."/>
            <person name="Hansen M."/>
            <person name="Heiman D."/>
            <person name="Howarth C."/>
            <person name="Larimer J."/>
            <person name="Lui A."/>
            <person name="MacDonald P.J.P."/>
            <person name="McCowen C."/>
            <person name="Montmayeur A."/>
            <person name="Murphy C."/>
            <person name="Neiman D."/>
            <person name="Pearson M."/>
            <person name="Priest M."/>
            <person name="Roberts A."/>
            <person name="Saif S."/>
            <person name="Shea T."/>
            <person name="Sisk P."/>
            <person name="Stolte C."/>
            <person name="Sykes S."/>
            <person name="Wortman J."/>
            <person name="Nusbaum C."/>
            <person name="Birren B."/>
        </authorList>
    </citation>
    <scope>NUCLEOTIDE SEQUENCE [LARGE SCALE GENOMIC DNA]</scope>
    <source>
        <strain evidence="3 4">ATCC 38327</strain>
    </source>
</reference>
<dbReference type="EMBL" id="GG745355">
    <property type="protein sequence ID" value="KNE67986.1"/>
    <property type="molecule type" value="Genomic_DNA"/>
</dbReference>
<dbReference type="STRING" id="578462.A0A0L0SZT1"/>
<evidence type="ECO:0000313" key="3">
    <source>
        <dbReference type="EMBL" id="KNE67986.1"/>
    </source>
</evidence>
<dbReference type="SUPFAM" id="SSF53067">
    <property type="entry name" value="Actin-like ATPase domain"/>
    <property type="match status" value="2"/>
</dbReference>
<dbReference type="AlphaFoldDB" id="A0A0L0SZT1"/>
<dbReference type="InterPro" id="IPR013126">
    <property type="entry name" value="Hsp_70_fam"/>
</dbReference>
<proteinExistence type="predicted"/>